<dbReference type="InterPro" id="IPR021122">
    <property type="entry name" value="RNA_ligase_dom_REL/Rnl2"/>
</dbReference>
<reference evidence="4 5" key="1">
    <citation type="journal article" date="2014" name="PLoS Genet.">
        <title>Phylogenetically driven sequencing of extremely halophilic archaea reveals strategies for static and dynamic osmo-response.</title>
        <authorList>
            <person name="Becker E.A."/>
            <person name="Seitzer P.M."/>
            <person name="Tritt A."/>
            <person name="Larsen D."/>
            <person name="Krusor M."/>
            <person name="Yao A.I."/>
            <person name="Wu D."/>
            <person name="Madern D."/>
            <person name="Eisen J.A."/>
            <person name="Darling A.E."/>
            <person name="Facciotti M.T."/>
        </authorList>
    </citation>
    <scope>NUCLEOTIDE SEQUENCE [LARGE SCALE GENOMIC DNA]</scope>
    <source>
        <strain evidence="4 5">JCM 10990</strain>
    </source>
</reference>
<protein>
    <submittedName>
        <fullName evidence="4">ATP dependent DNA ligase</fullName>
    </submittedName>
</protein>
<dbReference type="InterPro" id="IPR041596">
    <property type="entry name" value="Lig_Pab1020_C"/>
</dbReference>
<evidence type="ECO:0000313" key="5">
    <source>
        <dbReference type="Proteomes" id="UP000011693"/>
    </source>
</evidence>
<organism evidence="4 5">
    <name type="scientific">Natrialba chahannaoensis JCM 10990</name>
    <dbReference type="NCBI Taxonomy" id="1227492"/>
    <lineage>
        <taxon>Archaea</taxon>
        <taxon>Methanobacteriati</taxon>
        <taxon>Methanobacteriota</taxon>
        <taxon>Stenosarchaea group</taxon>
        <taxon>Halobacteria</taxon>
        <taxon>Halobacteriales</taxon>
        <taxon>Natrialbaceae</taxon>
        <taxon>Natrialba</taxon>
    </lineage>
</organism>
<dbReference type="Gene3D" id="3.30.470.30">
    <property type="entry name" value="DNA ligase/mRNA capping enzyme"/>
    <property type="match status" value="1"/>
</dbReference>
<dbReference type="PRINTS" id="PR01048">
    <property type="entry name" value="Y414FAMILY"/>
</dbReference>
<dbReference type="Gene3D" id="3.30.1490.70">
    <property type="match status" value="1"/>
</dbReference>
<evidence type="ECO:0000313" key="4">
    <source>
        <dbReference type="EMBL" id="ELZ05607.1"/>
    </source>
</evidence>
<keyword evidence="4" id="KW-0436">Ligase</keyword>
<dbReference type="AlphaFoldDB" id="M0B515"/>
<dbReference type="STRING" id="1227492.C482_01806"/>
<dbReference type="Pfam" id="PF18330">
    <property type="entry name" value="Lig_C"/>
    <property type="match status" value="1"/>
</dbReference>
<evidence type="ECO:0000259" key="3">
    <source>
        <dbReference type="Pfam" id="PF18330"/>
    </source>
</evidence>
<dbReference type="GO" id="GO:0016874">
    <property type="term" value="F:ligase activity"/>
    <property type="evidence" value="ECO:0007669"/>
    <property type="project" value="UniProtKB-KW"/>
</dbReference>
<dbReference type="InterPro" id="IPR001072">
    <property type="entry name" value="RNA_ligase_Pab1020"/>
</dbReference>
<dbReference type="RefSeq" id="WP_006165632.1">
    <property type="nucleotide sequence ID" value="NZ_AOIN01000014.1"/>
</dbReference>
<dbReference type="CDD" id="cd07894">
    <property type="entry name" value="Adenylation_RNA_ligase"/>
    <property type="match status" value="1"/>
</dbReference>
<feature type="domain" description="RNA ligase Pab1020 C-terminal" evidence="3">
    <location>
        <begin position="267"/>
        <end position="389"/>
    </location>
</feature>
<dbReference type="OrthoDB" id="14524at2157"/>
<dbReference type="SUPFAM" id="SSF56091">
    <property type="entry name" value="DNA ligase/mRNA capping enzyme, catalytic domain"/>
    <property type="match status" value="1"/>
</dbReference>
<evidence type="ECO:0000259" key="2">
    <source>
        <dbReference type="Pfam" id="PF09414"/>
    </source>
</evidence>
<gene>
    <name evidence="4" type="ORF">C482_01806</name>
</gene>
<dbReference type="Gene3D" id="3.30.70.2160">
    <property type="match status" value="1"/>
</dbReference>
<dbReference type="NCBIfam" id="TIGR01209">
    <property type="entry name" value="RNA ligase"/>
    <property type="match status" value="1"/>
</dbReference>
<dbReference type="Proteomes" id="UP000011693">
    <property type="component" value="Unassembled WGS sequence"/>
</dbReference>
<keyword evidence="5" id="KW-1185">Reference proteome</keyword>
<name>M0B515_9EURY</name>
<feature type="domain" description="RNA ligase" evidence="2">
    <location>
        <begin position="101"/>
        <end position="255"/>
    </location>
</feature>
<comment type="caution">
    <text evidence="4">The sequence shown here is derived from an EMBL/GenBank/DDBJ whole genome shotgun (WGS) entry which is preliminary data.</text>
</comment>
<sequence length="394" mass="44827">MEHPDDTETNNETETKPDADTDETTYHSQLGIGKSAFEGLEPHFEHRNYEGLEYRHVPDYRRGVERGTVLIDGKVVRGFPKVPRTLVLKTGIPTQFDRNERIAVEEKLNGYNVRIAQLGGEQLAFTRSGMVCPFTTRLLRRLVDLADLFEAHPQAMVCGEMIGPENPYTAHEYPGVDSIAFRAFDWRDRESGDPLPVQERRERYEAFGVPQTPLFEIVDVDNAAASVQEIIRELDAENREGVILKSLDGNTLLKYTTSASTNSDLAYAFSLPFDYGQAFMFRRLLREGFQTVEWDEDDEDARERAHEVGESILCSMREAIQTVEDGDTLGERHTVRASDETIDVLFEHLRGQGLNIDIEDDYHEDGDRVVTFCKRTPSSNDTIRNYLDGHIVSE</sequence>
<feature type="region of interest" description="Disordered" evidence="1">
    <location>
        <begin position="1"/>
        <end position="25"/>
    </location>
</feature>
<dbReference type="PATRIC" id="fig|1227492.4.peg.351"/>
<accession>M0B515</accession>
<dbReference type="EMBL" id="AOIN01000014">
    <property type="protein sequence ID" value="ELZ05607.1"/>
    <property type="molecule type" value="Genomic_DNA"/>
</dbReference>
<dbReference type="Pfam" id="PF09414">
    <property type="entry name" value="RNA_ligase"/>
    <property type="match status" value="1"/>
</dbReference>
<evidence type="ECO:0000256" key="1">
    <source>
        <dbReference type="SAM" id="MobiDB-lite"/>
    </source>
</evidence>
<proteinExistence type="predicted"/>